<protein>
    <recommendedName>
        <fullName evidence="2">Ste24 endopeptidase</fullName>
        <ecNumber evidence="2">3.4.24.84</ecNumber>
    </recommendedName>
    <alternativeName>
        <fullName evidence="14">Prenyl protein-specific endoprotease 1</fullName>
    </alternativeName>
</protein>
<dbReference type="GO" id="GO:0005789">
    <property type="term" value="C:endoplasmic reticulum membrane"/>
    <property type="evidence" value="ECO:0007669"/>
    <property type="project" value="UniProtKB-SubCell"/>
</dbReference>
<feature type="binding site" evidence="16">
    <location>
        <position position="307"/>
    </location>
    <ligand>
        <name>Zn(2+)</name>
        <dbReference type="ChEBI" id="CHEBI:29105"/>
        <note>catalytic</note>
    </ligand>
</feature>
<evidence type="ECO:0000256" key="2">
    <source>
        <dbReference type="ARBA" id="ARBA00012336"/>
    </source>
</evidence>
<evidence type="ECO:0000256" key="14">
    <source>
        <dbReference type="ARBA" id="ARBA00083451"/>
    </source>
</evidence>
<evidence type="ECO:0000256" key="10">
    <source>
        <dbReference type="ARBA" id="ARBA00023049"/>
    </source>
</evidence>
<comment type="subcellular location">
    <subcellularLocation>
        <location evidence="1">Endoplasmic reticulum membrane</location>
        <topology evidence="1">Multi-pass membrane protein</topology>
    </subcellularLocation>
</comment>
<feature type="transmembrane region" description="Helical" evidence="18">
    <location>
        <begin position="203"/>
        <end position="225"/>
    </location>
</feature>
<evidence type="ECO:0000256" key="11">
    <source>
        <dbReference type="ARBA" id="ARBA00023136"/>
    </source>
</evidence>
<feature type="domain" description="Peptidase M48" evidence="19">
    <location>
        <begin position="241"/>
        <end position="512"/>
    </location>
</feature>
<comment type="cofactor">
    <cofactor evidence="16">
        <name>Zn(2+)</name>
        <dbReference type="ChEBI" id="CHEBI:29105"/>
    </cofactor>
    <text evidence="16">Binds 1 zinc ion per subunit.</text>
</comment>
<evidence type="ECO:0000256" key="8">
    <source>
        <dbReference type="ARBA" id="ARBA00022833"/>
    </source>
</evidence>
<name>A0A316V0E7_9BASI</name>
<dbReference type="InterPro" id="IPR001915">
    <property type="entry name" value="Peptidase_M48"/>
</dbReference>
<evidence type="ECO:0000256" key="1">
    <source>
        <dbReference type="ARBA" id="ARBA00004477"/>
    </source>
</evidence>
<evidence type="ECO:0000256" key="17">
    <source>
        <dbReference type="SAM" id="MobiDB-lite"/>
    </source>
</evidence>
<feature type="binding site" evidence="16">
    <location>
        <position position="399"/>
    </location>
    <ligand>
        <name>Zn(2+)</name>
        <dbReference type="ChEBI" id="CHEBI:29105"/>
        <note>catalytic</note>
    </ligand>
</feature>
<keyword evidence="7" id="KW-0256">Endoplasmic reticulum</keyword>
<feature type="active site" description="Proton donor" evidence="15">
    <location>
        <position position="403"/>
    </location>
</feature>
<dbReference type="Gene3D" id="3.30.2010.10">
    <property type="entry name" value="Metalloproteases ('zincins'), catalytic domain"/>
    <property type="match status" value="1"/>
</dbReference>
<dbReference type="InterPro" id="IPR027057">
    <property type="entry name" value="CAXX_Prtase_1"/>
</dbReference>
<keyword evidence="9 18" id="KW-1133">Transmembrane helix</keyword>
<dbReference type="PANTHER" id="PTHR10120">
    <property type="entry name" value="CAAX PRENYL PROTEASE 1"/>
    <property type="match status" value="1"/>
</dbReference>
<evidence type="ECO:0000259" key="19">
    <source>
        <dbReference type="Pfam" id="PF01435"/>
    </source>
</evidence>
<evidence type="ECO:0000256" key="13">
    <source>
        <dbReference type="ARBA" id="ARBA00060927"/>
    </source>
</evidence>
<evidence type="ECO:0000259" key="20">
    <source>
        <dbReference type="Pfam" id="PF16491"/>
    </source>
</evidence>
<accession>A0A316V0E7</accession>
<gene>
    <name evidence="21" type="ORF">BDZ90DRAFT_230014</name>
</gene>
<keyword evidence="5 16" id="KW-0479">Metal-binding</keyword>
<comment type="catalytic activity">
    <reaction evidence="12">
        <text>Hydrolyzes the peptide bond -P2-(S-farnesyl or geranylgeranyl)C-P1'-P2'-P3'-COOH where P1' and P2' are amino acids with aliphatic side chains and P3' is any C-terminal residue.</text>
        <dbReference type="EC" id="3.4.24.84"/>
    </reaction>
</comment>
<dbReference type="CDD" id="cd07343">
    <property type="entry name" value="M48A_Zmpste24p_like"/>
    <property type="match status" value="1"/>
</dbReference>
<keyword evidence="6" id="KW-0378">Hydrolase</keyword>
<dbReference type="Proteomes" id="UP000245884">
    <property type="component" value="Unassembled WGS sequence"/>
</dbReference>
<evidence type="ECO:0000256" key="7">
    <source>
        <dbReference type="ARBA" id="ARBA00022824"/>
    </source>
</evidence>
<dbReference type="GO" id="GO:0046872">
    <property type="term" value="F:metal ion binding"/>
    <property type="evidence" value="ECO:0007669"/>
    <property type="project" value="UniProtKB-KW"/>
</dbReference>
<feature type="transmembrane region" description="Helical" evidence="18">
    <location>
        <begin position="176"/>
        <end position="197"/>
    </location>
</feature>
<feature type="binding site" evidence="16">
    <location>
        <position position="311"/>
    </location>
    <ligand>
        <name>Zn(2+)</name>
        <dbReference type="ChEBI" id="CHEBI:29105"/>
        <note>catalytic</note>
    </ligand>
</feature>
<evidence type="ECO:0000256" key="12">
    <source>
        <dbReference type="ARBA" id="ARBA00044456"/>
    </source>
</evidence>
<organism evidence="21 22">
    <name type="scientific">Jaminaea rosea</name>
    <dbReference type="NCBI Taxonomy" id="1569628"/>
    <lineage>
        <taxon>Eukaryota</taxon>
        <taxon>Fungi</taxon>
        <taxon>Dikarya</taxon>
        <taxon>Basidiomycota</taxon>
        <taxon>Ustilaginomycotina</taxon>
        <taxon>Exobasidiomycetes</taxon>
        <taxon>Microstromatales</taxon>
        <taxon>Microstromatales incertae sedis</taxon>
        <taxon>Jaminaea</taxon>
    </lineage>
</organism>
<feature type="transmembrane region" description="Helical" evidence="18">
    <location>
        <begin position="84"/>
        <end position="109"/>
    </location>
</feature>
<keyword evidence="10" id="KW-0482">Metalloprotease</keyword>
<dbReference type="Pfam" id="PF01435">
    <property type="entry name" value="Peptidase_M48"/>
    <property type="match status" value="1"/>
</dbReference>
<evidence type="ECO:0000313" key="22">
    <source>
        <dbReference type="Proteomes" id="UP000245884"/>
    </source>
</evidence>
<reference evidence="21 22" key="1">
    <citation type="journal article" date="2018" name="Mol. Biol. Evol.">
        <title>Broad Genomic Sampling Reveals a Smut Pathogenic Ancestry of the Fungal Clade Ustilaginomycotina.</title>
        <authorList>
            <person name="Kijpornyongpan T."/>
            <person name="Mondo S.J."/>
            <person name="Barry K."/>
            <person name="Sandor L."/>
            <person name="Lee J."/>
            <person name="Lipzen A."/>
            <person name="Pangilinan J."/>
            <person name="LaButti K."/>
            <person name="Hainaut M."/>
            <person name="Henrissat B."/>
            <person name="Grigoriev I.V."/>
            <person name="Spatafora J.W."/>
            <person name="Aime M.C."/>
        </authorList>
    </citation>
    <scope>NUCLEOTIDE SEQUENCE [LARGE SCALE GENOMIC DNA]</scope>
    <source>
        <strain evidence="21 22">MCA 5214</strain>
    </source>
</reference>
<dbReference type="FunFam" id="3.30.2010.10:FF:000002">
    <property type="entry name" value="CAAX prenyl protease"/>
    <property type="match status" value="1"/>
</dbReference>
<evidence type="ECO:0000256" key="4">
    <source>
        <dbReference type="ARBA" id="ARBA00022692"/>
    </source>
</evidence>
<evidence type="ECO:0000256" key="16">
    <source>
        <dbReference type="PIRSR" id="PIRSR627057-2"/>
    </source>
</evidence>
<feature type="compositionally biased region" description="Basic and acidic residues" evidence="17">
    <location>
        <begin position="419"/>
        <end position="459"/>
    </location>
</feature>
<dbReference type="STRING" id="1569628.A0A316V0E7"/>
<feature type="active site" evidence="15">
    <location>
        <position position="308"/>
    </location>
</feature>
<keyword evidence="3 21" id="KW-0645">Protease</keyword>
<keyword evidence="11 18" id="KW-0472">Membrane</keyword>
<comment type="similarity">
    <text evidence="13">Belongs to the peptidase M48A family.</text>
</comment>
<evidence type="ECO:0000256" key="9">
    <source>
        <dbReference type="ARBA" id="ARBA00022989"/>
    </source>
</evidence>
<proteinExistence type="inferred from homology"/>
<feature type="region of interest" description="Disordered" evidence="17">
    <location>
        <begin position="419"/>
        <end position="460"/>
    </location>
</feature>
<evidence type="ECO:0000313" key="21">
    <source>
        <dbReference type="EMBL" id="PWN31016.1"/>
    </source>
</evidence>
<dbReference type="Pfam" id="PF16491">
    <property type="entry name" value="Peptidase_M48_N"/>
    <property type="match status" value="1"/>
</dbReference>
<evidence type="ECO:0000256" key="18">
    <source>
        <dbReference type="SAM" id="Phobius"/>
    </source>
</evidence>
<keyword evidence="8 16" id="KW-0862">Zinc</keyword>
<dbReference type="GO" id="GO:0071586">
    <property type="term" value="P:CAAX-box protein processing"/>
    <property type="evidence" value="ECO:0007669"/>
    <property type="project" value="InterPro"/>
</dbReference>
<keyword evidence="22" id="KW-1185">Reference proteome</keyword>
<dbReference type="GeneID" id="37027134"/>
<dbReference type="EMBL" id="KZ819662">
    <property type="protein sequence ID" value="PWN31016.1"/>
    <property type="molecule type" value="Genomic_DNA"/>
</dbReference>
<evidence type="ECO:0000256" key="5">
    <source>
        <dbReference type="ARBA" id="ARBA00022723"/>
    </source>
</evidence>
<dbReference type="RefSeq" id="XP_025365628.1">
    <property type="nucleotide sequence ID" value="XM_025505311.1"/>
</dbReference>
<evidence type="ECO:0000256" key="3">
    <source>
        <dbReference type="ARBA" id="ARBA00022670"/>
    </source>
</evidence>
<dbReference type="EC" id="3.4.24.84" evidence="2"/>
<evidence type="ECO:0000256" key="15">
    <source>
        <dbReference type="PIRSR" id="PIRSR627057-1"/>
    </source>
</evidence>
<dbReference type="GO" id="GO:0004222">
    <property type="term" value="F:metalloendopeptidase activity"/>
    <property type="evidence" value="ECO:0007669"/>
    <property type="project" value="InterPro"/>
</dbReference>
<keyword evidence="4 18" id="KW-0812">Transmembrane</keyword>
<dbReference type="OrthoDB" id="360839at2759"/>
<feature type="transmembrane region" description="Helical" evidence="18">
    <location>
        <begin position="30"/>
        <end position="47"/>
    </location>
</feature>
<dbReference type="AlphaFoldDB" id="A0A316V0E7"/>
<evidence type="ECO:0000256" key="6">
    <source>
        <dbReference type="ARBA" id="ARBA00022801"/>
    </source>
</evidence>
<feature type="domain" description="CAAX prenyl protease 1 N-terminal" evidence="20">
    <location>
        <begin position="49"/>
        <end position="232"/>
    </location>
</feature>
<sequence>MSGHIVQAAKHQLHSAFAALDDPAVPWKTLVLYLIVGVWAFETYLSLRQYKVYSFPSPPASLLQHVDLETYKKSQRYGRDKARFGFVVAAWGLLNSLAIVYFDLMPFFWQLSADVLQKLDWRTTEITQSIIFTLLSSLSRTILDLPLSYYSHFYLEEAHGFNKMTRTTFFTDFLKSTALGGIVLSPVIAALISIIRWAGTDGFVLWVLVFMLAFQVVLQVLYPLVIQPLFNTLTPLPPGLLKARVEILAASLRFPLAKLHQIDGSRRSAHSNAYFFGVLPWGNKHIVVYDSLIAKSTCSEIEAVLAHELGHWAHSDPTKLLVLAQAQIGFTFAVFAGFIDNRSLFEAFGFGQASTLAEKAGLASPVLPVIIGLELFQLVLAPLDAVLKFLMNSAVRSMEYAADSFAAGLDRPAFTDEQVKEMHKEPEPVAEKEESQSQEKGPEKKDEDQATRKELREAELAQSTQTSYAELLQVALIKLHKQNLSSMHYDWLYSAYHHSHPTLPERLAALEKHAGAVDRAKKAN</sequence>
<dbReference type="InterPro" id="IPR032456">
    <property type="entry name" value="Peptidase_M48_N"/>
</dbReference>